<dbReference type="InterPro" id="IPR033214">
    <property type="entry name" value="AKIP1"/>
</dbReference>
<evidence type="ECO:0000313" key="2">
    <source>
        <dbReference type="Proteomes" id="UP000316079"/>
    </source>
</evidence>
<proteinExistence type="predicted"/>
<dbReference type="AlphaFoldDB" id="A0A553QIC9"/>
<dbReference type="PANTHER" id="PTHR14330:SF2">
    <property type="entry name" value="A-KINASE-INTERACTING PROTEIN 1"/>
    <property type="match status" value="1"/>
</dbReference>
<dbReference type="STRING" id="623744.A0A553QIC9"/>
<dbReference type="PANTHER" id="PTHR14330">
    <property type="entry name" value="A-KINASE-INTERACTING PROTEIN 1"/>
    <property type="match status" value="1"/>
</dbReference>
<dbReference type="GO" id="GO:0005654">
    <property type="term" value="C:nucleoplasm"/>
    <property type="evidence" value="ECO:0007669"/>
    <property type="project" value="TreeGrafter"/>
</dbReference>
<protein>
    <recommendedName>
        <fullName evidence="3">A kinase (PRKA) interacting protein 1</fullName>
    </recommendedName>
</protein>
<dbReference type="Gene3D" id="2.60.40.1120">
    <property type="entry name" value="Carboxypeptidase-like, regulatory domain"/>
    <property type="match status" value="1"/>
</dbReference>
<gene>
    <name evidence="1" type="ORF">DNTS_032313</name>
</gene>
<sequence length="136" mass="15266">MAHESWMESSLKRSSKLGHEVLEKAKRRSAGFSRPRSAARFSEKFFDNFYRSAEVTSKELEHVCHYHSQQMLKTIDQKQNITLAMTGKTGSGEPEDFFIEVSPGTYSITAAMEDTTSQTKTVSISAGQSMSLTFNL</sequence>
<name>A0A553QIC9_9TELE</name>
<comment type="caution">
    <text evidence="1">The sequence shown here is derived from an EMBL/GenBank/DDBJ whole genome shotgun (WGS) entry which is preliminary data.</text>
</comment>
<evidence type="ECO:0000313" key="1">
    <source>
        <dbReference type="EMBL" id="TRY89683.1"/>
    </source>
</evidence>
<dbReference type="Proteomes" id="UP000316079">
    <property type="component" value="Unassembled WGS sequence"/>
</dbReference>
<reference evidence="1 2" key="1">
    <citation type="journal article" date="2019" name="Sci. Data">
        <title>Hybrid genome assembly and annotation of Danionella translucida.</title>
        <authorList>
            <person name="Kadobianskyi M."/>
            <person name="Schulze L."/>
            <person name="Schuelke M."/>
            <person name="Judkewitz B."/>
        </authorList>
    </citation>
    <scope>NUCLEOTIDE SEQUENCE [LARGE SCALE GENOMIC DNA]</scope>
    <source>
        <strain evidence="1 2">Bolton</strain>
    </source>
</reference>
<evidence type="ECO:0008006" key="3">
    <source>
        <dbReference type="Google" id="ProtNLM"/>
    </source>
</evidence>
<dbReference type="OrthoDB" id="5945634at2759"/>
<keyword evidence="2" id="KW-1185">Reference proteome</keyword>
<dbReference type="EMBL" id="SRMA01025941">
    <property type="protein sequence ID" value="TRY89683.1"/>
    <property type="molecule type" value="Genomic_DNA"/>
</dbReference>
<organism evidence="1 2">
    <name type="scientific">Danionella cerebrum</name>
    <dbReference type="NCBI Taxonomy" id="2873325"/>
    <lineage>
        <taxon>Eukaryota</taxon>
        <taxon>Metazoa</taxon>
        <taxon>Chordata</taxon>
        <taxon>Craniata</taxon>
        <taxon>Vertebrata</taxon>
        <taxon>Euteleostomi</taxon>
        <taxon>Actinopterygii</taxon>
        <taxon>Neopterygii</taxon>
        <taxon>Teleostei</taxon>
        <taxon>Ostariophysi</taxon>
        <taxon>Cypriniformes</taxon>
        <taxon>Danionidae</taxon>
        <taxon>Danioninae</taxon>
        <taxon>Danionella</taxon>
    </lineage>
</organism>
<dbReference type="GO" id="GO:1901222">
    <property type="term" value="P:regulation of non-canonical NF-kappaB signal transduction"/>
    <property type="evidence" value="ECO:0007669"/>
    <property type="project" value="InterPro"/>
</dbReference>
<accession>A0A553QIC9</accession>